<dbReference type="GO" id="GO:0005634">
    <property type="term" value="C:nucleus"/>
    <property type="evidence" value="ECO:0007669"/>
    <property type="project" value="UniProtKB-SubCell"/>
</dbReference>
<dbReference type="Proteomes" id="UP000028990">
    <property type="component" value="Unassembled WGS sequence"/>
</dbReference>
<dbReference type="PRINTS" id="PR00109">
    <property type="entry name" value="TYRKINASE"/>
</dbReference>
<keyword evidence="5 27" id="KW-0728">SH3 domain</keyword>
<evidence type="ECO:0000256" key="17">
    <source>
        <dbReference type="ARBA" id="ARBA00022999"/>
    </source>
</evidence>
<dbReference type="SUPFAM" id="SSF50044">
    <property type="entry name" value="SH3-domain"/>
    <property type="match status" value="1"/>
</dbReference>
<feature type="compositionally biased region" description="Pro residues" evidence="29">
    <location>
        <begin position="177"/>
        <end position="190"/>
    </location>
</feature>
<evidence type="ECO:0000256" key="25">
    <source>
        <dbReference type="ARBA" id="ARBA00080618"/>
    </source>
</evidence>
<keyword evidence="13" id="KW-0862">Zinc</keyword>
<evidence type="ECO:0000256" key="22">
    <source>
        <dbReference type="ARBA" id="ARBA00065420"/>
    </source>
</evidence>
<evidence type="ECO:0000259" key="32">
    <source>
        <dbReference type="PROSITE" id="PS50003"/>
    </source>
</evidence>
<dbReference type="InterPro" id="IPR020635">
    <property type="entry name" value="Tyr_kinase_cat_dom"/>
</dbReference>
<keyword evidence="10 28" id="KW-0547">Nucleotide-binding</keyword>
<evidence type="ECO:0000256" key="26">
    <source>
        <dbReference type="PROSITE-ProRule" id="PRU00191"/>
    </source>
</evidence>
<evidence type="ECO:0000256" key="14">
    <source>
        <dbReference type="ARBA" id="ARBA00022840"/>
    </source>
</evidence>
<evidence type="ECO:0000256" key="10">
    <source>
        <dbReference type="ARBA" id="ARBA00022741"/>
    </source>
</evidence>
<dbReference type="InterPro" id="IPR042785">
    <property type="entry name" value="ITK_PTKc"/>
</dbReference>
<dbReference type="InterPro" id="IPR000980">
    <property type="entry name" value="SH2"/>
</dbReference>
<evidence type="ECO:0000256" key="7">
    <source>
        <dbReference type="ARBA" id="ARBA00022553"/>
    </source>
</evidence>
<dbReference type="PANTHER" id="PTHR12195">
    <property type="entry name" value="CYTOPLASMIC FMR1-INTERACTING PROTEIN-RELATED"/>
    <property type="match status" value="1"/>
</dbReference>
<dbReference type="InterPro" id="IPR035583">
    <property type="entry name" value="ITK_SH3"/>
</dbReference>
<dbReference type="Pfam" id="PF05994">
    <property type="entry name" value="FragX_IP"/>
    <property type="match status" value="3"/>
</dbReference>
<dbReference type="InterPro" id="IPR036028">
    <property type="entry name" value="SH3-like_dom_sf"/>
</dbReference>
<sequence>MGDVSVTSALQLCPDSKAGSMTGTHASGNVWDSVLKGPPSLERLAIQNSKGDAQDASLFKNWIMNNFILLEEQLIKKSQQKRRTSPSNFKVRFFVLTKASLAYFEDRHGKKRTLKGSIELSRIKCVEIVKSDISIPCHYKYPFQVVHDNYLLYVFAPDRESRQRWVLALKEGVRSTQPPPPPPPPPPPQHPGATSKKPLPPTPEDNRRSLQDPEETLVIALYDYQTNDPQELALQRNEEYLLLDSSEIHWWRVQDRNGHEGYVPSSYLVEKSPNNLETYEWYNKSISRDKAEKLLLDTGKEGAFMVRDSRTPGTYTVSVFTKAIVSENNPCIKHYHIKETNDNPKRYYVAEKYVFDSIPLLINYHQHNGGGLVTRLRYPVCSWRQKAPVTAGLRYGKWVIHPSELTFVQEIGSGQFGLVHLGYWLNKDKVAIKTIQEGAMSEEDFIEEAEVMMKLSHPKLVQLFGVCLEQAPICLVFEFMEHGCLSDYLRNQRGLFAAETLLGMCLDVCEGMAYLEKACVIHRDLAARNCLVGENQVIKVSDFGMTRFVLDDQYTSSTGTKFPVKWASPEVFSFSRYSSKSDVWSFGVLMWEVFSEGKIPYENRSNSEVVEDISTGFRLYKPRLASAHIYQLMNHCWKEVMQNREPAAMTTHVTLEDALSNVDLLEELPLPDQQPCIEPPPSSIMYQANFDTNFEDRNAFVTGIARYIEQATVHSSMNEMLEEGHEYAVMLYTWRSCSRAIPQVKCNEQPNRVEIYEKTVEVLEPEVTKLMKFMYFQRAHSFEPSQRPSLILLHSPPYDIPMRKAIERFCSERKAIERFCSEVKRLCHAERRKDFVSEAYLLTLGKFINMFAVLDELKNMKCSVKNDHSAYKRAAQFLRKMADPQSIQESQNLSMFLANHNRITQCLHQQLEVIPGYEELLADIVNICVDYYENKMYLTPSEKHMLLKVMGFGLYLMDGNVSNIYKLDAKKRINLSKIDKFFKQLQVVPLFGDMQIELARYIKTSAHYEENKSKWTCTQSSISPQYNICEQMVQIRDDHIRFISELARYSNSEVVTGSGLDSQKSDEEYRELFDLALRGLQLLSKWSAHVMEVYSWKLVHPTDKFCNKDCPGTAEEYERATRYNYTSEEKFAFVEVIAMIKGLQVLMGRMESVFNQAIRNTIYAALQDFAQVTLREPLRQAVRKKKNVLISVLQAIRKTICDWEGGREPPNDPCLRGEKDPKGGFDIKVPRRAVGPSSTQACQWSPRALFHPTGGTQGRRGCRSLLYMVRTMLESLIADKSGSKKTLRSSLDGPIVLAIEDFHKQSFFFTHLLNISEALQQCCDLSQLWFREFFLELTMGRRIQFPIEMSMPWILTDHILETKEPSMMEYVLYPLDLYNDSAYYALTKFKKQFLYDEIEAEASDTLLIPAVNLCFDQFVYKLADQIFAYYKAMAGSVLLDKRFRAECKNYGVIIPYPPSNRYETLLKQRHVQLLGRSIDLNRLITQRISAAMYKSLDQAISRFESEDLTSIVELEWLLEINRLTHRLLCKHMTLDSFDAMFREANHNVSAPYGRITLHVFWELNFDFLPNYCYNGSTNRFVRTAIPFTQEPQRDKPANVQPYYLYGSKPLNIAYSHIYSSYRNFVGPPHFKTICRLLGYQGIAVVMEELLKIVKSLLQGTILQYVKTLIEVMPKICRLPRHEYGSPGILEFFHHQLKDIIEYAELKTDVFQSLREVGNAILFCLLIEQALALAPVGEELAGQVLDDKAICSPGITGRQQSQEEVCDLLHAAPFQNILPRVYIKEGERLEVRMKRLEAKYAPLHLVPLIERLGTPQQIAIAREGDLLTKERLCCGLSMFEVILTRIRSYLQDPIWRGPPPTNGVMHVDECVEFHRLWSAMQFVYCIPVGTNEFTAEQCFGDGLNWAGCSIIVLLGQQRRFDLFDFCYHLLKVQRQDGKDEIIKNVPLKKMADRIRKYQILNNEVFAILNKYMKSVETDSSTVEHVRCFQPPIHQSLATTC</sequence>
<dbReference type="SMART" id="SM00326">
    <property type="entry name" value="SH3"/>
    <property type="match status" value="1"/>
</dbReference>
<evidence type="ECO:0000256" key="24">
    <source>
        <dbReference type="ARBA" id="ARBA00078064"/>
    </source>
</evidence>
<protein>
    <recommendedName>
        <fullName evidence="23">Tyrosine-protein kinase ITK/TSK</fullName>
        <ecNumber evidence="4">2.7.10.2</ecNumber>
    </recommendedName>
    <alternativeName>
        <fullName evidence="24">Kinase EMT</fullName>
    </alternativeName>
    <alternativeName>
        <fullName evidence="25">T-cell-specific kinase</fullName>
    </alternativeName>
</protein>
<dbReference type="GO" id="GO:0002250">
    <property type="term" value="P:adaptive immune response"/>
    <property type="evidence" value="ECO:0007669"/>
    <property type="project" value="UniProtKB-KW"/>
</dbReference>
<evidence type="ECO:0000256" key="13">
    <source>
        <dbReference type="ARBA" id="ARBA00022833"/>
    </source>
</evidence>
<dbReference type="CDD" id="cd01238">
    <property type="entry name" value="PH_Btk"/>
    <property type="match status" value="1"/>
</dbReference>
<evidence type="ECO:0000256" key="2">
    <source>
        <dbReference type="ARBA" id="ARBA00004123"/>
    </source>
</evidence>
<evidence type="ECO:0000256" key="29">
    <source>
        <dbReference type="SAM" id="MobiDB-lite"/>
    </source>
</evidence>
<evidence type="ECO:0000256" key="15">
    <source>
        <dbReference type="ARBA" id="ARBA00022843"/>
    </source>
</evidence>
<dbReference type="GO" id="GO:0031267">
    <property type="term" value="F:small GTPase binding"/>
    <property type="evidence" value="ECO:0007669"/>
    <property type="project" value="InterPro"/>
</dbReference>
<keyword evidence="18" id="KW-1064">Adaptive immunity</keyword>
<keyword evidence="19" id="KW-0829">Tyrosine-protein kinase</keyword>
<dbReference type="SMART" id="SM00252">
    <property type="entry name" value="SH2"/>
    <property type="match status" value="1"/>
</dbReference>
<comment type="subunit">
    <text evidence="22">Homooligomerizes; this association negatively regulates kinase activity. Interacts with PPIA/CYPA; this interaction regulates TCR signal strength via a proline-directed conformational switch in ITK. Interacts with THEMIS. Interacts with FASLG. Interacts with VAV1; this interaction is important for VAV1 localization and TCR-induced actin polarization. Interacts with TBX21.</text>
</comment>
<dbReference type="PROSITE" id="PS50002">
    <property type="entry name" value="SH3"/>
    <property type="match status" value="1"/>
</dbReference>
<evidence type="ECO:0000256" key="20">
    <source>
        <dbReference type="ARBA" id="ARBA00023242"/>
    </source>
</evidence>
<feature type="domain" description="PH" evidence="32">
    <location>
        <begin position="67"/>
        <end position="174"/>
    </location>
</feature>
<feature type="domain" description="Protein kinase" evidence="33">
    <location>
        <begin position="405"/>
        <end position="655"/>
    </location>
</feature>
<dbReference type="Pfam" id="PF07714">
    <property type="entry name" value="PK_Tyr_Ser-Thr"/>
    <property type="match status" value="1"/>
</dbReference>
<evidence type="ECO:0000256" key="12">
    <source>
        <dbReference type="ARBA" id="ARBA00022777"/>
    </source>
</evidence>
<keyword evidence="14 28" id="KW-0067">ATP-binding</keyword>
<feature type="domain" description="SH3" evidence="31">
    <location>
        <begin position="213"/>
        <end position="273"/>
    </location>
</feature>
<dbReference type="InterPro" id="IPR008266">
    <property type="entry name" value="Tyr_kinase_AS"/>
</dbReference>
<evidence type="ECO:0000259" key="30">
    <source>
        <dbReference type="PROSITE" id="PS50001"/>
    </source>
</evidence>
<evidence type="ECO:0000256" key="8">
    <source>
        <dbReference type="ARBA" id="ARBA00022679"/>
    </source>
</evidence>
<dbReference type="Gene3D" id="1.10.510.10">
    <property type="entry name" value="Transferase(Phosphotransferase) domain 1"/>
    <property type="match status" value="1"/>
</dbReference>
<dbReference type="PRINTS" id="PR00401">
    <property type="entry name" value="SH2DOMAIN"/>
</dbReference>
<dbReference type="SUPFAM" id="SSF50729">
    <property type="entry name" value="PH domain-like"/>
    <property type="match status" value="1"/>
</dbReference>
<dbReference type="SUPFAM" id="SSF56112">
    <property type="entry name" value="Protein kinase-like (PK-like)"/>
    <property type="match status" value="1"/>
</dbReference>
<comment type="cofactor">
    <cofactor evidence="1">
        <name>Zn(2+)</name>
        <dbReference type="ChEBI" id="CHEBI:29105"/>
    </cofactor>
</comment>
<dbReference type="InterPro" id="IPR008081">
    <property type="entry name" value="Cytoplasmic_FMR1-int"/>
</dbReference>
<dbReference type="STRING" id="885580.ENSFDAP00000010421"/>
<dbReference type="PRINTS" id="PR01698">
    <property type="entry name" value="CYTOFMRPINTP"/>
</dbReference>
<evidence type="ECO:0000256" key="5">
    <source>
        <dbReference type="ARBA" id="ARBA00022443"/>
    </source>
</evidence>
<dbReference type="Pfam" id="PF00169">
    <property type="entry name" value="PH"/>
    <property type="match status" value="1"/>
</dbReference>
<keyword evidence="11" id="KW-0863">Zinc-finger</keyword>
<dbReference type="FunFam" id="2.30.30.40:FF:000176">
    <property type="entry name" value="Tyrosine-protein kinase"/>
    <property type="match status" value="1"/>
</dbReference>
<dbReference type="InterPro" id="IPR017441">
    <property type="entry name" value="Protein_kinase_ATP_BS"/>
</dbReference>
<dbReference type="SUPFAM" id="SSF55550">
    <property type="entry name" value="SH2 domain"/>
    <property type="match status" value="1"/>
</dbReference>
<dbReference type="GO" id="GO:0005524">
    <property type="term" value="F:ATP binding"/>
    <property type="evidence" value="ECO:0007669"/>
    <property type="project" value="UniProtKB-UniRule"/>
</dbReference>
<dbReference type="Gene3D" id="2.30.29.30">
    <property type="entry name" value="Pleckstrin-homology domain (PH domain)/Phosphotyrosine-binding domain (PTB)"/>
    <property type="match status" value="1"/>
</dbReference>
<dbReference type="InterPro" id="IPR001452">
    <property type="entry name" value="SH3_domain"/>
</dbReference>
<dbReference type="GO" id="GO:0007165">
    <property type="term" value="P:signal transduction"/>
    <property type="evidence" value="ECO:0007669"/>
    <property type="project" value="UniProtKB-ARBA"/>
</dbReference>
<evidence type="ECO:0000256" key="6">
    <source>
        <dbReference type="ARBA" id="ARBA00022490"/>
    </source>
</evidence>
<evidence type="ECO:0000256" key="21">
    <source>
        <dbReference type="ARBA" id="ARBA00051245"/>
    </source>
</evidence>
<dbReference type="eggNOG" id="KOG3534">
    <property type="taxonomic scope" value="Eukaryota"/>
</dbReference>
<feature type="binding site" evidence="28">
    <location>
        <position position="433"/>
    </location>
    <ligand>
        <name>ATP</name>
        <dbReference type="ChEBI" id="CHEBI:30616"/>
    </ligand>
</feature>
<evidence type="ECO:0000259" key="33">
    <source>
        <dbReference type="PROSITE" id="PS50011"/>
    </source>
</evidence>
<keyword evidence="15" id="KW-0832">Ubl conjugation</keyword>
<evidence type="ECO:0000313" key="35">
    <source>
        <dbReference type="Proteomes" id="UP000028990"/>
    </source>
</evidence>
<evidence type="ECO:0000256" key="19">
    <source>
        <dbReference type="ARBA" id="ARBA00023137"/>
    </source>
</evidence>
<dbReference type="Gene3D" id="2.30.30.40">
    <property type="entry name" value="SH3 Domains"/>
    <property type="match status" value="1"/>
</dbReference>
<proteinExistence type="predicted"/>
<dbReference type="PROSITE" id="PS50011">
    <property type="entry name" value="PROTEIN_KINASE_DOM"/>
    <property type="match status" value="1"/>
</dbReference>
<dbReference type="PROSITE" id="PS50001">
    <property type="entry name" value="SH2"/>
    <property type="match status" value="1"/>
</dbReference>
<keyword evidence="9" id="KW-0479">Metal-binding</keyword>
<evidence type="ECO:0000256" key="9">
    <source>
        <dbReference type="ARBA" id="ARBA00022723"/>
    </source>
</evidence>
<dbReference type="PROSITE" id="PS50003">
    <property type="entry name" value="PH_DOMAIN"/>
    <property type="match status" value="1"/>
</dbReference>
<keyword evidence="8" id="KW-0808">Transferase</keyword>
<keyword evidence="12" id="KW-0418">Kinase</keyword>
<dbReference type="InterPro" id="IPR000719">
    <property type="entry name" value="Prot_kinase_dom"/>
</dbReference>
<comment type="subcellular location">
    <subcellularLocation>
        <location evidence="3">Cytoplasm</location>
    </subcellularLocation>
    <subcellularLocation>
        <location evidence="2">Nucleus</location>
    </subcellularLocation>
</comment>
<dbReference type="GO" id="GO:0042110">
    <property type="term" value="P:T cell activation"/>
    <property type="evidence" value="ECO:0007669"/>
    <property type="project" value="UniProtKB-ARBA"/>
</dbReference>
<dbReference type="FunFam" id="2.30.29.30:FF:000244">
    <property type="entry name" value="Tyrosine-protein kinase"/>
    <property type="match status" value="1"/>
</dbReference>
<evidence type="ECO:0000256" key="18">
    <source>
        <dbReference type="ARBA" id="ARBA00023130"/>
    </source>
</evidence>
<dbReference type="InterPro" id="IPR036860">
    <property type="entry name" value="SH2_dom_sf"/>
</dbReference>
<keyword evidence="16" id="KW-0391">Immunity</keyword>
<gene>
    <name evidence="34" type="ORF">H920_04518</name>
</gene>
<dbReference type="PROSITE" id="PS00107">
    <property type="entry name" value="PROTEIN_KINASE_ATP"/>
    <property type="match status" value="1"/>
</dbReference>
<evidence type="ECO:0000256" key="23">
    <source>
        <dbReference type="ARBA" id="ARBA00073424"/>
    </source>
</evidence>
<dbReference type="PROSITE" id="PS00109">
    <property type="entry name" value="PROTEIN_KINASE_TYR"/>
    <property type="match status" value="1"/>
</dbReference>
<feature type="domain" description="SH2" evidence="30">
    <location>
        <begin position="281"/>
        <end position="380"/>
    </location>
</feature>
<dbReference type="InterPro" id="IPR011009">
    <property type="entry name" value="Kinase-like_dom_sf"/>
</dbReference>
<dbReference type="CDD" id="cd05112">
    <property type="entry name" value="PTKc_Itk"/>
    <property type="match status" value="1"/>
</dbReference>
<name>A0A091DT21_FUKDA</name>
<evidence type="ECO:0000256" key="4">
    <source>
        <dbReference type="ARBA" id="ARBA00011903"/>
    </source>
</evidence>
<dbReference type="Pfam" id="PF00017">
    <property type="entry name" value="SH2"/>
    <property type="match status" value="1"/>
</dbReference>
<dbReference type="FunFam" id="3.30.200.20:FF:000053">
    <property type="entry name" value="Tyrosine-protein kinase"/>
    <property type="match status" value="1"/>
</dbReference>
<keyword evidence="7" id="KW-0597">Phosphoprotein</keyword>
<dbReference type="CDD" id="cd11908">
    <property type="entry name" value="SH3_ITK"/>
    <property type="match status" value="1"/>
</dbReference>
<dbReference type="GO" id="GO:0005829">
    <property type="term" value="C:cytosol"/>
    <property type="evidence" value="ECO:0007669"/>
    <property type="project" value="UniProtKB-ARBA"/>
</dbReference>
<evidence type="ECO:0000256" key="11">
    <source>
        <dbReference type="ARBA" id="ARBA00022771"/>
    </source>
</evidence>
<dbReference type="GO" id="GO:0008270">
    <property type="term" value="F:zinc ion binding"/>
    <property type="evidence" value="ECO:0007669"/>
    <property type="project" value="UniProtKB-KW"/>
</dbReference>
<accession>A0A091DT21</accession>
<reference evidence="34 35" key="1">
    <citation type="submission" date="2013-11" db="EMBL/GenBank/DDBJ databases">
        <title>The Damaraland mole rat (Fukomys damarensis) genome and evolution of African mole rats.</title>
        <authorList>
            <person name="Gladyshev V.N."/>
            <person name="Fang X."/>
        </authorList>
    </citation>
    <scope>NUCLEOTIDE SEQUENCE [LARGE SCALE GENOMIC DNA]</scope>
    <source>
        <tissue evidence="34">Liver</tissue>
    </source>
</reference>
<dbReference type="InterPro" id="IPR001245">
    <property type="entry name" value="Ser-Thr/Tyr_kinase_cat_dom"/>
</dbReference>
<dbReference type="Pfam" id="PF00018">
    <property type="entry name" value="SH3_1"/>
    <property type="match status" value="1"/>
</dbReference>
<dbReference type="SMART" id="SM00219">
    <property type="entry name" value="TyrKc"/>
    <property type="match status" value="1"/>
</dbReference>
<dbReference type="InterPro" id="IPR001849">
    <property type="entry name" value="PH_domain"/>
</dbReference>
<keyword evidence="35" id="KW-1185">Reference proteome</keyword>
<keyword evidence="17 26" id="KW-0727">SH2 domain</keyword>
<evidence type="ECO:0000313" key="34">
    <source>
        <dbReference type="EMBL" id="KFO34197.1"/>
    </source>
</evidence>
<dbReference type="FunFam" id="1.10.510.10:FF:000052">
    <property type="entry name" value="Tyrosine-protein kinase"/>
    <property type="match status" value="1"/>
</dbReference>
<dbReference type="CDD" id="cd10396">
    <property type="entry name" value="SH2_Tec_Itk"/>
    <property type="match status" value="1"/>
</dbReference>
<feature type="region of interest" description="Disordered" evidence="29">
    <location>
        <begin position="173"/>
        <end position="211"/>
    </location>
</feature>
<dbReference type="FunFam" id="3.30.505.10:FF:000061">
    <property type="entry name" value="Tyrosine-protein kinase"/>
    <property type="match status" value="1"/>
</dbReference>
<evidence type="ECO:0000256" key="1">
    <source>
        <dbReference type="ARBA" id="ARBA00001947"/>
    </source>
</evidence>
<dbReference type="GO" id="GO:0030833">
    <property type="term" value="P:regulation of actin filament polymerization"/>
    <property type="evidence" value="ECO:0007669"/>
    <property type="project" value="InterPro"/>
</dbReference>
<evidence type="ECO:0000259" key="31">
    <source>
        <dbReference type="PROSITE" id="PS50002"/>
    </source>
</evidence>
<keyword evidence="6" id="KW-0963">Cytoplasm</keyword>
<keyword evidence="20" id="KW-0539">Nucleus</keyword>
<dbReference type="GO" id="GO:0004715">
    <property type="term" value="F:non-membrane spanning protein tyrosine kinase activity"/>
    <property type="evidence" value="ECO:0007669"/>
    <property type="project" value="UniProtKB-EC"/>
</dbReference>
<comment type="catalytic activity">
    <reaction evidence="21">
        <text>L-tyrosyl-[protein] + ATP = O-phospho-L-tyrosyl-[protein] + ADP + H(+)</text>
        <dbReference type="Rhea" id="RHEA:10596"/>
        <dbReference type="Rhea" id="RHEA-COMP:10136"/>
        <dbReference type="Rhea" id="RHEA-COMP:20101"/>
        <dbReference type="ChEBI" id="CHEBI:15378"/>
        <dbReference type="ChEBI" id="CHEBI:30616"/>
        <dbReference type="ChEBI" id="CHEBI:46858"/>
        <dbReference type="ChEBI" id="CHEBI:61978"/>
        <dbReference type="ChEBI" id="CHEBI:456216"/>
        <dbReference type="EC" id="2.7.10.2"/>
    </reaction>
</comment>
<organism evidence="34 35">
    <name type="scientific">Fukomys damarensis</name>
    <name type="common">Damaraland mole rat</name>
    <name type="synonym">Cryptomys damarensis</name>
    <dbReference type="NCBI Taxonomy" id="885580"/>
    <lineage>
        <taxon>Eukaryota</taxon>
        <taxon>Metazoa</taxon>
        <taxon>Chordata</taxon>
        <taxon>Craniata</taxon>
        <taxon>Vertebrata</taxon>
        <taxon>Euteleostomi</taxon>
        <taxon>Mammalia</taxon>
        <taxon>Eutheria</taxon>
        <taxon>Euarchontoglires</taxon>
        <taxon>Glires</taxon>
        <taxon>Rodentia</taxon>
        <taxon>Hystricomorpha</taxon>
        <taxon>Bathyergidae</taxon>
        <taxon>Fukomys</taxon>
    </lineage>
</organism>
<evidence type="ECO:0000256" key="16">
    <source>
        <dbReference type="ARBA" id="ARBA00022859"/>
    </source>
</evidence>
<dbReference type="SMART" id="SM00233">
    <property type="entry name" value="PH"/>
    <property type="match status" value="1"/>
</dbReference>
<evidence type="ECO:0000256" key="27">
    <source>
        <dbReference type="PROSITE-ProRule" id="PRU00192"/>
    </source>
</evidence>
<dbReference type="InterPro" id="IPR011993">
    <property type="entry name" value="PH-like_dom_sf"/>
</dbReference>
<evidence type="ECO:0000256" key="3">
    <source>
        <dbReference type="ARBA" id="ARBA00004496"/>
    </source>
</evidence>
<dbReference type="Gene3D" id="3.30.505.10">
    <property type="entry name" value="SH2 domain"/>
    <property type="match status" value="1"/>
</dbReference>
<dbReference type="EMBL" id="KN122016">
    <property type="protein sequence ID" value="KFO34197.1"/>
    <property type="molecule type" value="Genomic_DNA"/>
</dbReference>
<dbReference type="EC" id="2.7.10.2" evidence="4"/>
<evidence type="ECO:0000256" key="28">
    <source>
        <dbReference type="PROSITE-ProRule" id="PRU10141"/>
    </source>
</evidence>